<dbReference type="PANTHER" id="PTHR13080">
    <property type="entry name" value="ATP SYNTHASE F CHAIN, MITOCHONDRIAL-RELATED"/>
    <property type="match status" value="1"/>
</dbReference>
<reference evidence="10" key="1">
    <citation type="submission" date="2015-07" db="EMBL/GenBank/DDBJ databases">
        <title>Transcriptome Assembly of Anthurium amnicola.</title>
        <authorList>
            <person name="Suzuki J."/>
        </authorList>
    </citation>
    <scope>NUCLEOTIDE SEQUENCE</scope>
</reference>
<feature type="non-terminal residue" evidence="10">
    <location>
        <position position="1"/>
    </location>
</feature>
<evidence type="ECO:0000256" key="7">
    <source>
        <dbReference type="ARBA" id="ARBA00023128"/>
    </source>
</evidence>
<dbReference type="GO" id="GO:0042776">
    <property type="term" value="P:proton motive force-driven mitochondrial ATP synthesis"/>
    <property type="evidence" value="ECO:0007669"/>
    <property type="project" value="TreeGrafter"/>
</dbReference>
<evidence type="ECO:0000313" key="10">
    <source>
        <dbReference type="EMBL" id="JAT61152.1"/>
    </source>
</evidence>
<dbReference type="PANTHER" id="PTHR13080:SF20">
    <property type="entry name" value="ATP SYNTHASE SUBUNIT F, MITOCHONDRIAL-RELATED"/>
    <property type="match status" value="1"/>
</dbReference>
<evidence type="ECO:0000256" key="3">
    <source>
        <dbReference type="ARBA" id="ARBA00022448"/>
    </source>
</evidence>
<evidence type="ECO:0000256" key="8">
    <source>
        <dbReference type="ARBA" id="ARBA00023136"/>
    </source>
</evidence>
<dbReference type="InterPro" id="IPR019344">
    <property type="entry name" value="F1F0-ATPsyn_F_prd"/>
</dbReference>
<keyword evidence="4" id="KW-0138">CF(0)</keyword>
<evidence type="ECO:0000256" key="5">
    <source>
        <dbReference type="ARBA" id="ARBA00022781"/>
    </source>
</evidence>
<gene>
    <name evidence="10" type="primary">CG4692_1</name>
    <name evidence="10" type="ORF">g.21320</name>
</gene>
<comment type="subcellular location">
    <subcellularLocation>
        <location evidence="1">Mitochondrion membrane</location>
    </subcellularLocation>
</comment>
<name>A0A1D1Z2T7_9ARAE</name>
<keyword evidence="6" id="KW-0406">Ion transport</keyword>
<dbReference type="Pfam" id="PF10206">
    <property type="entry name" value="WRW"/>
    <property type="match status" value="1"/>
</dbReference>
<keyword evidence="9" id="KW-0066">ATP synthesis</keyword>
<evidence type="ECO:0000256" key="4">
    <source>
        <dbReference type="ARBA" id="ARBA00022547"/>
    </source>
</evidence>
<evidence type="ECO:0000256" key="1">
    <source>
        <dbReference type="ARBA" id="ARBA00004325"/>
    </source>
</evidence>
<sequence>CHSRSQTEVVRSAFKMGWETPNWRIGDYPSQYNQKVHGPYDPARFYGKPDTPLAEVKVGELGSWLGRRNFHPRAMVQCISRASWRWRHKYVLPVKSNAAFLYQFIFCTSMFYYTINYKKFWAHTHYKYH</sequence>
<protein>
    <submittedName>
        <fullName evidence="10">Putative ATP synthase subunit f, mitochondrial</fullName>
    </submittedName>
</protein>
<dbReference type="GO" id="GO:0045259">
    <property type="term" value="C:proton-transporting ATP synthase complex"/>
    <property type="evidence" value="ECO:0007669"/>
    <property type="project" value="UniProtKB-KW"/>
</dbReference>
<proteinExistence type="inferred from homology"/>
<keyword evidence="5" id="KW-0375">Hydrogen ion transport</keyword>
<keyword evidence="3" id="KW-0813">Transport</keyword>
<organism evidence="10">
    <name type="scientific">Anthurium amnicola</name>
    <dbReference type="NCBI Taxonomy" id="1678845"/>
    <lineage>
        <taxon>Eukaryota</taxon>
        <taxon>Viridiplantae</taxon>
        <taxon>Streptophyta</taxon>
        <taxon>Embryophyta</taxon>
        <taxon>Tracheophyta</taxon>
        <taxon>Spermatophyta</taxon>
        <taxon>Magnoliopsida</taxon>
        <taxon>Liliopsida</taxon>
        <taxon>Araceae</taxon>
        <taxon>Pothoideae</taxon>
        <taxon>Potheae</taxon>
        <taxon>Anthurium</taxon>
    </lineage>
</organism>
<dbReference type="GO" id="GO:0031966">
    <property type="term" value="C:mitochondrial membrane"/>
    <property type="evidence" value="ECO:0007669"/>
    <property type="project" value="UniProtKB-SubCell"/>
</dbReference>
<evidence type="ECO:0000256" key="6">
    <source>
        <dbReference type="ARBA" id="ARBA00023065"/>
    </source>
</evidence>
<dbReference type="EMBL" id="GDJX01006784">
    <property type="protein sequence ID" value="JAT61152.1"/>
    <property type="molecule type" value="Transcribed_RNA"/>
</dbReference>
<dbReference type="GO" id="GO:0046933">
    <property type="term" value="F:proton-transporting ATP synthase activity, rotational mechanism"/>
    <property type="evidence" value="ECO:0007669"/>
    <property type="project" value="TreeGrafter"/>
</dbReference>
<accession>A0A1D1Z2T7</accession>
<evidence type="ECO:0000256" key="9">
    <source>
        <dbReference type="ARBA" id="ARBA00023310"/>
    </source>
</evidence>
<keyword evidence="7" id="KW-0496">Mitochondrion</keyword>
<dbReference type="AlphaFoldDB" id="A0A1D1Z2T7"/>
<evidence type="ECO:0000256" key="2">
    <source>
        <dbReference type="ARBA" id="ARBA00005895"/>
    </source>
</evidence>
<keyword evidence="8" id="KW-0472">Membrane</keyword>
<comment type="similarity">
    <text evidence="2">Belongs to the ATPase F chain family.</text>
</comment>